<feature type="region of interest" description="Disordered" evidence="2">
    <location>
        <begin position="16"/>
        <end position="53"/>
    </location>
</feature>
<gene>
    <name evidence="3" type="ORF">HID58_036577</name>
</gene>
<evidence type="ECO:0000256" key="1">
    <source>
        <dbReference type="ARBA" id="ARBA00005536"/>
    </source>
</evidence>
<dbReference type="Proteomes" id="UP000824890">
    <property type="component" value="Unassembled WGS sequence"/>
</dbReference>
<evidence type="ECO:0000313" key="3">
    <source>
        <dbReference type="EMBL" id="KAH0913256.1"/>
    </source>
</evidence>
<dbReference type="Gene3D" id="1.20.1260.60">
    <property type="entry name" value="Vacuolar protein sorting-associated protein Ist1"/>
    <property type="match status" value="1"/>
</dbReference>
<organism evidence="3 4">
    <name type="scientific">Brassica napus</name>
    <name type="common">Rape</name>
    <dbReference type="NCBI Taxonomy" id="3708"/>
    <lineage>
        <taxon>Eukaryota</taxon>
        <taxon>Viridiplantae</taxon>
        <taxon>Streptophyta</taxon>
        <taxon>Embryophyta</taxon>
        <taxon>Tracheophyta</taxon>
        <taxon>Spermatophyta</taxon>
        <taxon>Magnoliopsida</taxon>
        <taxon>eudicotyledons</taxon>
        <taxon>Gunneridae</taxon>
        <taxon>Pentapetalae</taxon>
        <taxon>rosids</taxon>
        <taxon>malvids</taxon>
        <taxon>Brassicales</taxon>
        <taxon>Brassicaceae</taxon>
        <taxon>Brassiceae</taxon>
        <taxon>Brassica</taxon>
    </lineage>
</organism>
<name>A0ABQ8C859_BRANA</name>
<proteinExistence type="inferred from homology"/>
<dbReference type="PANTHER" id="PTHR47021">
    <property type="entry name" value="ADP-RIBOSYLATION FACTOR GTPASE-ACTIVATING PROTEIN AGD6-RELATED"/>
    <property type="match status" value="1"/>
</dbReference>
<protein>
    <submittedName>
        <fullName evidence="3">Uncharacterized protein</fullName>
    </submittedName>
</protein>
<feature type="region of interest" description="Disordered" evidence="2">
    <location>
        <begin position="237"/>
        <end position="275"/>
    </location>
</feature>
<feature type="region of interest" description="Disordered" evidence="2">
    <location>
        <begin position="72"/>
        <end position="95"/>
    </location>
</feature>
<sequence>MEFFVSSVAQTLDWEADESFRSSSDMRRNQSASDFRASGGGGAPAKSKSSEDILFELEASPANKESFFAKRMAENESKPEGLGSPGPAPRSNYQGGGGDVFSVMSEGFGRLSLVAASAANVVQTGTMEFTSKYVGFGSSPGPAPRSNYQGGGGDVFSVMSEGFGRLFLVAASAANVVQTGTMEFTSKVKEGGLDHTVSETVNVVASKTTEIGQRTWGIMKGVMAIASQMVEEFTKEEASTWNQQNTNEGNGYYQNKGATTNMASKDPNHEQPPPLSIEIKATQDQFYANGRSFKTNKFKALLNLALSRLSILKNQRQVRCSQAISDVTDLLNLGHHENAYHRVDHVIKDQNTLDVLFFIHGYFTLLLDRVHLLEHNTTHLLSGDTEACERVLEKMLEIINGISNWSKLVNQEETQLILG</sequence>
<dbReference type="InterPro" id="IPR005061">
    <property type="entry name" value="Ist1"/>
</dbReference>
<comment type="caution">
    <text evidence="3">The sequence shown here is derived from an EMBL/GenBank/DDBJ whole genome shotgun (WGS) entry which is preliminary data.</text>
</comment>
<dbReference type="InterPro" id="IPR042277">
    <property type="entry name" value="IST1-like"/>
</dbReference>
<comment type="similarity">
    <text evidence="1">Belongs to the IST1 family.</text>
</comment>
<accession>A0ABQ8C859</accession>
<dbReference type="Pfam" id="PF03398">
    <property type="entry name" value="Ist1"/>
    <property type="match status" value="1"/>
</dbReference>
<dbReference type="PANTHER" id="PTHR47021:SF3">
    <property type="entry name" value="ADP-RIBOSYLATION FACTOR GTPASE-ACTIVATING PROTEIN AGD7"/>
    <property type="match status" value="1"/>
</dbReference>
<evidence type="ECO:0000313" key="4">
    <source>
        <dbReference type="Proteomes" id="UP000824890"/>
    </source>
</evidence>
<keyword evidence="4" id="KW-1185">Reference proteome</keyword>
<dbReference type="EMBL" id="JAGKQM010000009">
    <property type="protein sequence ID" value="KAH0913256.1"/>
    <property type="molecule type" value="Genomic_DNA"/>
</dbReference>
<feature type="compositionally biased region" description="Basic and acidic residues" evidence="2">
    <location>
        <begin position="18"/>
        <end position="28"/>
    </location>
</feature>
<dbReference type="InterPro" id="IPR044519">
    <property type="entry name" value="ARF_GAP_AGD6/7"/>
</dbReference>
<reference evidence="3 4" key="1">
    <citation type="submission" date="2021-05" db="EMBL/GenBank/DDBJ databases">
        <title>Genome Assembly of Synthetic Allotetraploid Brassica napus Reveals Homoeologous Exchanges between Subgenomes.</title>
        <authorList>
            <person name="Davis J.T."/>
        </authorList>
    </citation>
    <scope>NUCLEOTIDE SEQUENCE [LARGE SCALE GENOMIC DNA]</scope>
    <source>
        <strain evidence="4">cv. Da-Ae</strain>
        <tissue evidence="3">Seedling</tissue>
    </source>
</reference>
<evidence type="ECO:0000256" key="2">
    <source>
        <dbReference type="SAM" id="MobiDB-lite"/>
    </source>
</evidence>
<feature type="compositionally biased region" description="Polar residues" evidence="2">
    <location>
        <begin position="239"/>
        <end position="263"/>
    </location>
</feature>